<dbReference type="AlphaFoldDB" id="A0A8X7VSD2"/>
<comment type="caution">
    <text evidence="8">The sequence shown here is derived from an EMBL/GenBank/DDBJ whole genome shotgun (WGS) entry which is preliminary data.</text>
</comment>
<protein>
    <recommendedName>
        <fullName evidence="10">Root phototropism protein 3</fullName>
    </recommendedName>
</protein>
<evidence type="ECO:0000313" key="9">
    <source>
        <dbReference type="Proteomes" id="UP000886595"/>
    </source>
</evidence>
<dbReference type="InterPro" id="IPR043454">
    <property type="entry name" value="NPH3/RPT2-like"/>
</dbReference>
<evidence type="ECO:0000256" key="1">
    <source>
        <dbReference type="ARBA" id="ARBA00004906"/>
    </source>
</evidence>
<evidence type="ECO:0000259" key="7">
    <source>
        <dbReference type="PROSITE" id="PS51649"/>
    </source>
</evidence>
<feature type="compositionally biased region" description="Basic residues" evidence="5">
    <location>
        <begin position="721"/>
        <end position="732"/>
    </location>
</feature>
<dbReference type="InterPro" id="IPR027356">
    <property type="entry name" value="NPH3_dom"/>
</dbReference>
<dbReference type="Proteomes" id="UP000886595">
    <property type="component" value="Unassembled WGS sequence"/>
</dbReference>
<comment type="pathway">
    <text evidence="1">Protein modification; protein ubiquitination.</text>
</comment>
<dbReference type="OrthoDB" id="624345at2759"/>
<dbReference type="InterPro" id="IPR000210">
    <property type="entry name" value="BTB/POZ_dom"/>
</dbReference>
<keyword evidence="9" id="KW-1185">Reference proteome</keyword>
<dbReference type="EMBL" id="JAAMPC010000004">
    <property type="protein sequence ID" value="KAG2316844.1"/>
    <property type="molecule type" value="Genomic_DNA"/>
</dbReference>
<accession>A0A8X7VSD2</accession>
<feature type="compositionally biased region" description="Basic and acidic residues" evidence="5">
    <location>
        <begin position="708"/>
        <end position="720"/>
    </location>
</feature>
<dbReference type="InterPro" id="IPR011333">
    <property type="entry name" value="SKP1/BTB/POZ_sf"/>
</dbReference>
<reference evidence="8 9" key="1">
    <citation type="submission" date="2020-02" db="EMBL/GenBank/DDBJ databases">
        <authorList>
            <person name="Ma Q."/>
            <person name="Huang Y."/>
            <person name="Song X."/>
            <person name="Pei D."/>
        </authorList>
    </citation>
    <scope>NUCLEOTIDE SEQUENCE [LARGE SCALE GENOMIC DNA]</scope>
    <source>
        <strain evidence="8">Sxm20200214</strain>
        <tissue evidence="8">Leaf</tissue>
    </source>
</reference>
<evidence type="ECO:0000259" key="6">
    <source>
        <dbReference type="PROSITE" id="PS50097"/>
    </source>
</evidence>
<dbReference type="CDD" id="cd18312">
    <property type="entry name" value="BTB_POZ_NPY3-like"/>
    <property type="match status" value="1"/>
</dbReference>
<evidence type="ECO:0008006" key="10">
    <source>
        <dbReference type="Google" id="ProtNLM"/>
    </source>
</evidence>
<dbReference type="PANTHER" id="PTHR32370">
    <property type="entry name" value="OS12G0117600 PROTEIN"/>
    <property type="match status" value="1"/>
</dbReference>
<feature type="region of interest" description="Disordered" evidence="5">
    <location>
        <begin position="450"/>
        <end position="485"/>
    </location>
</feature>
<feature type="coiled-coil region" evidence="4">
    <location>
        <begin position="644"/>
        <end position="678"/>
    </location>
</feature>
<gene>
    <name evidence="8" type="ORF">Bca52824_019966</name>
</gene>
<dbReference type="PROSITE" id="PS51649">
    <property type="entry name" value="NPH3"/>
    <property type="match status" value="1"/>
</dbReference>
<dbReference type="SUPFAM" id="SSF54695">
    <property type="entry name" value="POZ domain"/>
    <property type="match status" value="1"/>
</dbReference>
<evidence type="ECO:0000313" key="8">
    <source>
        <dbReference type="EMBL" id="KAG2316844.1"/>
    </source>
</evidence>
<feature type="compositionally biased region" description="Low complexity" evidence="5">
    <location>
        <begin position="453"/>
        <end position="465"/>
    </location>
</feature>
<dbReference type="Gene3D" id="3.30.710.10">
    <property type="entry name" value="Potassium Channel Kv1.1, Chain A"/>
    <property type="match status" value="1"/>
</dbReference>
<dbReference type="Pfam" id="PF03000">
    <property type="entry name" value="NPH3"/>
    <property type="match status" value="1"/>
</dbReference>
<sequence>MMWESESDSGVVGGGREFGNEVLSSNKHGSVKTDGFELRGQSWFVSTDISSDLLVKVCDMNFHLHKYPLLSRSGKMNRLIYESREPDPTILILDDLPGGPEAFELASKFCYGVPVDLTATNISGLRCAAEYLEMTEDLEEGNLIFKTEAFLSYVVLSSWRDSILVLKSSEKLSPWAENLQIVRRCSESIAWKACSNPKGIRWAYTGKSPSQSPKTTNNFTSSSPRWNETKDSSLYCSPSRNNNNSQPVPPDWWFEDVSILRIDHFVRVITAIKVKGMRFELLGAAIMHYAGKWLPGLIKEGPPATSTIVGGGGDDMSVSCGSNSSGGSSGHDWKGGLHMVLSGKPNGHHQDTTTYLAGHGITPKEQRMIVESLISIIPPQRDSVTCSFLLRLLRSANTLKVAPALITELEKRVGMQFEQASLQDLLIRGETMYDVDLVQRLLEHFLVQEQTEGSSPSRMSPSRGMYADAGVPRGNSIGGNNGNSQNAKMRVARLVDSYLTEVARDRNLPLTKFQVLAEALPESARTCDDGLYRAIDSYLKAHPTLSEHERKRLCRVMDCQKLSMDACMHAAQNERLPLRVVVQVLFSEQIKISNALANTSLKESTTLGEAMGNTYQPMIPNRKTLIEATPQSFQARWAAAKKDINTLKFEIETVKTKYVELQNEMEAMQRQFEKTGKVKTTSSSAWTSGWKKLSKLTKMSVPESPDVVGREQAGDVDHQPVRKPRRWRNSIS</sequence>
<keyword evidence="4" id="KW-0175">Coiled coil</keyword>
<evidence type="ECO:0000256" key="5">
    <source>
        <dbReference type="SAM" id="MobiDB-lite"/>
    </source>
</evidence>
<feature type="region of interest" description="Disordered" evidence="5">
    <location>
        <begin position="697"/>
        <end position="732"/>
    </location>
</feature>
<evidence type="ECO:0000256" key="3">
    <source>
        <dbReference type="PROSITE-ProRule" id="PRU00982"/>
    </source>
</evidence>
<dbReference type="PROSITE" id="PS50097">
    <property type="entry name" value="BTB"/>
    <property type="match status" value="1"/>
</dbReference>
<name>A0A8X7VSD2_BRACI</name>
<proteinExistence type="inferred from homology"/>
<feature type="domain" description="BTB" evidence="6">
    <location>
        <begin position="51"/>
        <end position="119"/>
    </location>
</feature>
<evidence type="ECO:0000256" key="4">
    <source>
        <dbReference type="SAM" id="Coils"/>
    </source>
</evidence>
<feature type="domain" description="NPH3" evidence="7">
    <location>
        <begin position="251"/>
        <end position="591"/>
    </location>
</feature>
<organism evidence="8 9">
    <name type="scientific">Brassica carinata</name>
    <name type="common">Ethiopian mustard</name>
    <name type="synonym">Abyssinian cabbage</name>
    <dbReference type="NCBI Taxonomy" id="52824"/>
    <lineage>
        <taxon>Eukaryota</taxon>
        <taxon>Viridiplantae</taxon>
        <taxon>Streptophyta</taxon>
        <taxon>Embryophyta</taxon>
        <taxon>Tracheophyta</taxon>
        <taxon>Spermatophyta</taxon>
        <taxon>Magnoliopsida</taxon>
        <taxon>eudicotyledons</taxon>
        <taxon>Gunneridae</taxon>
        <taxon>Pentapetalae</taxon>
        <taxon>rosids</taxon>
        <taxon>malvids</taxon>
        <taxon>Brassicales</taxon>
        <taxon>Brassicaceae</taxon>
        <taxon>Brassiceae</taxon>
        <taxon>Brassica</taxon>
    </lineage>
</organism>
<feature type="compositionally biased region" description="Polar residues" evidence="5">
    <location>
        <begin position="207"/>
        <end position="244"/>
    </location>
</feature>
<comment type="similarity">
    <text evidence="3">Belongs to the NPH3 family.</text>
</comment>
<keyword evidence="2" id="KW-0833">Ubl conjugation pathway</keyword>
<feature type="region of interest" description="Disordered" evidence="5">
    <location>
        <begin position="205"/>
        <end position="244"/>
    </location>
</feature>
<evidence type="ECO:0000256" key="2">
    <source>
        <dbReference type="ARBA" id="ARBA00022786"/>
    </source>
</evidence>